<dbReference type="InterPro" id="IPR029035">
    <property type="entry name" value="DHS-like_NAD/FAD-binding_dom"/>
</dbReference>
<comment type="similarity">
    <text evidence="1">Belongs to the ETF alpha-subunit/FixB family.</text>
</comment>
<evidence type="ECO:0000259" key="3">
    <source>
        <dbReference type="SMART" id="SM00893"/>
    </source>
</evidence>
<dbReference type="InterPro" id="IPR001308">
    <property type="entry name" value="ETF_a/FixB"/>
</dbReference>
<proteinExistence type="inferred from homology"/>
<evidence type="ECO:0000313" key="4">
    <source>
        <dbReference type="EMBL" id="MZI94451.1"/>
    </source>
</evidence>
<dbReference type="EMBL" id="WEKT01000029">
    <property type="protein sequence ID" value="MZI94451.1"/>
    <property type="molecule type" value="Genomic_DNA"/>
</dbReference>
<dbReference type="RefSeq" id="WP_161156884.1">
    <property type="nucleotide sequence ID" value="NZ_WEKT01000029.1"/>
</dbReference>
<dbReference type="GO" id="GO:0033539">
    <property type="term" value="P:fatty acid beta-oxidation using acyl-CoA dehydrogenase"/>
    <property type="evidence" value="ECO:0007669"/>
    <property type="project" value="TreeGrafter"/>
</dbReference>
<sequence>MKEFILRRDPRAEWIMRNRLHPEHSTFSSPVIEEHGPSGLVRRYPHRVGYIGPNGIKRIDRLNHSAAHSVHRLRPSEQSETVLPLHKVEAPDFYVVVVPDMVGGRLTSHDKDVLGQAHQLVQQSEGQGAVMAVIFGLHKEEHFDLAGVDRLIAVQGELFEQYCPEVKAQVLASVEQAYRPKHWLFPDSIQGGFELGARLSALIGERPATQAWTVGVNQTVCRAAGGRNDIKRETPRILLLAQECALPIDETRHQALPVEFSIEFHVESVIQDLGNVAVDPQAVPLTEAEFILSAGNGIHNWDRFHSAAEVLGATEGASRVAVDDGFMPRQRQVGATGSWVTARVYIAVGISGAIQHLQGIGACDKVIAINTDAGCDMVKRADLSVIADSDEFLQALVDLMQKYQAEELKNAA</sequence>
<dbReference type="InterPro" id="IPR014731">
    <property type="entry name" value="ETF_asu_C"/>
</dbReference>
<name>A0A7X4LMF0_9VIBR</name>
<dbReference type="PANTHER" id="PTHR43153">
    <property type="entry name" value="ELECTRON TRANSFER FLAVOPROTEIN ALPHA"/>
    <property type="match status" value="1"/>
</dbReference>
<feature type="domain" description="Electron transfer flavoprotein alpha/beta-subunit N-terminal" evidence="3">
    <location>
        <begin position="95"/>
        <end position="272"/>
    </location>
</feature>
<keyword evidence="5" id="KW-1185">Reference proteome</keyword>
<dbReference type="Pfam" id="PF00766">
    <property type="entry name" value="ETF_alpha"/>
    <property type="match status" value="1"/>
</dbReference>
<organism evidence="4 5">
    <name type="scientific">Vibrio eleionomae</name>
    <dbReference type="NCBI Taxonomy" id="2653505"/>
    <lineage>
        <taxon>Bacteria</taxon>
        <taxon>Pseudomonadati</taxon>
        <taxon>Pseudomonadota</taxon>
        <taxon>Gammaproteobacteria</taxon>
        <taxon>Vibrionales</taxon>
        <taxon>Vibrionaceae</taxon>
        <taxon>Vibrio</taxon>
    </lineage>
</organism>
<dbReference type="Gene3D" id="3.40.50.1220">
    <property type="entry name" value="TPP-binding domain"/>
    <property type="match status" value="1"/>
</dbReference>
<accession>A0A7X4LMF0</accession>
<dbReference type="InterPro" id="IPR014730">
    <property type="entry name" value="ETF_a/b_N"/>
</dbReference>
<dbReference type="Proteomes" id="UP000462621">
    <property type="component" value="Unassembled WGS sequence"/>
</dbReference>
<dbReference type="SMART" id="SM00893">
    <property type="entry name" value="ETF"/>
    <property type="match status" value="1"/>
</dbReference>
<gene>
    <name evidence="4" type="ORF">F9817_14730</name>
</gene>
<keyword evidence="2" id="KW-0249">Electron transport</keyword>
<keyword evidence="2" id="KW-0813">Transport</keyword>
<evidence type="ECO:0000256" key="1">
    <source>
        <dbReference type="ARBA" id="ARBA00005817"/>
    </source>
</evidence>
<dbReference type="GO" id="GO:0050660">
    <property type="term" value="F:flavin adenine dinucleotide binding"/>
    <property type="evidence" value="ECO:0007669"/>
    <property type="project" value="InterPro"/>
</dbReference>
<dbReference type="GO" id="GO:0009055">
    <property type="term" value="F:electron transfer activity"/>
    <property type="evidence" value="ECO:0007669"/>
    <property type="project" value="InterPro"/>
</dbReference>
<reference evidence="4 5" key="1">
    <citation type="submission" date="2019-10" db="EMBL/GenBank/DDBJ databases">
        <title>Vibrio sp. nov. isolated from a shrimp pond.</title>
        <authorList>
            <person name="Gomez-Gil B."/>
            <person name="Enciso-Ibarra J."/>
            <person name="Enciso-Ibarra K."/>
            <person name="Bolan-Mejia C."/>
        </authorList>
    </citation>
    <scope>NUCLEOTIDE SEQUENCE [LARGE SCALE GENOMIC DNA]</scope>
    <source>
        <strain evidence="4 5">CAIM 722</strain>
    </source>
</reference>
<comment type="caution">
    <text evidence="4">The sequence shown here is derived from an EMBL/GenBank/DDBJ whole genome shotgun (WGS) entry which is preliminary data.</text>
</comment>
<dbReference type="InterPro" id="IPR014729">
    <property type="entry name" value="Rossmann-like_a/b/a_fold"/>
</dbReference>
<dbReference type="PANTHER" id="PTHR43153:SF1">
    <property type="entry name" value="ELECTRON TRANSFER FLAVOPROTEIN SUBUNIT ALPHA, MITOCHONDRIAL"/>
    <property type="match status" value="1"/>
</dbReference>
<dbReference type="Gene3D" id="3.40.50.620">
    <property type="entry name" value="HUPs"/>
    <property type="match status" value="1"/>
</dbReference>
<dbReference type="SUPFAM" id="SSF52402">
    <property type="entry name" value="Adenine nucleotide alpha hydrolases-like"/>
    <property type="match status" value="1"/>
</dbReference>
<evidence type="ECO:0000256" key="2">
    <source>
        <dbReference type="ARBA" id="ARBA00022982"/>
    </source>
</evidence>
<dbReference type="Pfam" id="PF01012">
    <property type="entry name" value="ETF"/>
    <property type="match status" value="1"/>
</dbReference>
<dbReference type="SUPFAM" id="SSF52467">
    <property type="entry name" value="DHS-like NAD/FAD-binding domain"/>
    <property type="match status" value="1"/>
</dbReference>
<dbReference type="AlphaFoldDB" id="A0A7X4LMF0"/>
<evidence type="ECO:0000313" key="5">
    <source>
        <dbReference type="Proteomes" id="UP000462621"/>
    </source>
</evidence>
<protein>
    <submittedName>
        <fullName evidence="4">Electron transfer flavoprotein subunit alpha/FixB family protein</fullName>
    </submittedName>
</protein>